<organism evidence="1 2">
    <name type="scientific">crAssphage sp. isolate ctcc615</name>
    <dbReference type="NCBI Taxonomy" id="2989853"/>
    <lineage>
        <taxon>Viruses</taxon>
        <taxon>Duplodnaviria</taxon>
        <taxon>Heunggongvirae</taxon>
        <taxon>Uroviricota</taxon>
        <taxon>Caudoviricetes</taxon>
        <taxon>Crassvirales</taxon>
        <taxon>Intestiviridae</taxon>
        <taxon>Obtuvirinae</taxon>
        <taxon>Wotdevirus</taxon>
        <taxon>Wotdevirus murinus</taxon>
    </lineage>
</organism>
<evidence type="ECO:0008006" key="3">
    <source>
        <dbReference type="Google" id="ProtNLM"/>
    </source>
</evidence>
<proteinExistence type="predicted"/>
<dbReference type="EMBL" id="MH552500">
    <property type="protein sequence ID" value="AXF52158.1"/>
    <property type="molecule type" value="Genomic_DNA"/>
</dbReference>
<name>A0A345BNY7_9CAUD</name>
<dbReference type="Proteomes" id="UP000257457">
    <property type="component" value="Segment"/>
</dbReference>
<accession>A0A345BNY7</accession>
<protein>
    <recommendedName>
        <fullName evidence="3">Spike protein/glycoprotein</fullName>
    </recommendedName>
</protein>
<dbReference type="GeneID" id="65114785"/>
<reference evidence="1 2" key="1">
    <citation type="submission" date="2018-06" db="EMBL/GenBank/DDBJ databases">
        <title>Uncovering a Universe of Circular DNA Viruses in Animal Metagenomes.</title>
        <authorList>
            <person name="Tisza M."/>
            <person name="Buck C."/>
            <person name="Pastrana D."/>
            <person name="Welch N."/>
            <person name="Peretti A."/>
        </authorList>
    </citation>
    <scope>NUCLEOTIDE SEQUENCE [LARGE SCALE GENOMIC DNA]</scope>
    <source>
        <strain evidence="1">Ctcc615</strain>
    </source>
</reference>
<sequence>MSTNEVFMIPDNRGSQSTMDPNLLLASMMNGGGGFGGNGNWMWIIFLFFLEPLMRNGWFGNNNGGGFGGFSGLTNTIDNTAGRELLMQGINGNASAIRDLAGMLNTSTDLIQQAICGVNNSITQLSGQVGMSGQQVINAIQLGNQGLASQLASCCCDLRTAITTGNYENQIATLNQTNTLQQGLNFINNSVERSASTNSYERQAQTCAIQQNIQAQTQSLKDAGTIQTNSILSKLTEMQNDAKQAKIDSLQEANSTLRTQINIEHQNALTQQAIAAAVAPINAQLAEIKCAQPNTVTVPYYPFTLQPNCGCSGNAGYGYGGCQNQFWY</sequence>
<dbReference type="RefSeq" id="YP_010097123.1">
    <property type="nucleotide sequence ID" value="NC_055756.1"/>
</dbReference>
<evidence type="ECO:0000313" key="2">
    <source>
        <dbReference type="Proteomes" id="UP000257457"/>
    </source>
</evidence>
<evidence type="ECO:0000313" key="1">
    <source>
        <dbReference type="EMBL" id="AXF52158.1"/>
    </source>
</evidence>
<keyword evidence="2" id="KW-1185">Reference proteome</keyword>